<name>A0A0D2JUU6_9BACT</name>
<evidence type="ECO:0000256" key="1">
    <source>
        <dbReference type="SAM" id="SignalP"/>
    </source>
</evidence>
<proteinExistence type="predicted"/>
<evidence type="ECO:0000313" key="4">
    <source>
        <dbReference type="Proteomes" id="UP000032233"/>
    </source>
</evidence>
<sequence length="336" mass="37951">MSRLAKQSKFFAAWCALTLALTILAGQAQAEDPISRLFSPTVGQLKTSIAYEGFYHPTQDLDKQNADMSIFTQELSFITPLSQDNKSEWGIGAWARNKNIQTEAVMPYSGKDFPETLWDLGLGIHHKRKISSRWIAGGFAGVGSASDEPFHKSDATAVRAAGMASLRTSPSQAWNFYVFYSSLAAFWGGIPVPGVSWLYTPSKNLRLNLGVPALSIYYRPLEKLSFLARYAYPTETYVKIGYDLTKETTVFTSFAWTHNGYFRSDRKYDDDRLFFFEKRALLGITSRFSKSLKLEAAGGWSFDRLIFEGENYDDRDQNRIDLEDGMIFKLSLGYSF</sequence>
<keyword evidence="1" id="KW-0732">Signal</keyword>
<dbReference type="OrthoDB" id="5514686at2"/>
<feature type="signal peptide" evidence="1">
    <location>
        <begin position="1"/>
        <end position="30"/>
    </location>
</feature>
<dbReference type="InterPro" id="IPR046235">
    <property type="entry name" value="DUF6268"/>
</dbReference>
<keyword evidence="4" id="KW-1185">Reference proteome</keyword>
<comment type="caution">
    <text evidence="3">The sequence shown here is derived from an EMBL/GenBank/DDBJ whole genome shotgun (WGS) entry which is preliminary data.</text>
</comment>
<dbReference type="AlphaFoldDB" id="A0A0D2JUU6"/>
<accession>A0A0D2JUU6</accession>
<dbReference type="EMBL" id="AZAC01000017">
    <property type="protein sequence ID" value="KIX13310.1"/>
    <property type="molecule type" value="Genomic_DNA"/>
</dbReference>
<reference evidence="3 4" key="1">
    <citation type="submission" date="2013-11" db="EMBL/GenBank/DDBJ databases">
        <title>Metagenomic analysis of a methanogenic consortium involved in long chain n-alkane degradation.</title>
        <authorList>
            <person name="Davidova I.A."/>
            <person name="Callaghan A.V."/>
            <person name="Wawrik B."/>
            <person name="Pruitt S."/>
            <person name="Marks C."/>
            <person name="Duncan K.E."/>
            <person name="Suflita J.M."/>
        </authorList>
    </citation>
    <scope>NUCLEOTIDE SEQUENCE [LARGE SCALE GENOMIC DNA]</scope>
    <source>
        <strain evidence="3 4">SPR</strain>
    </source>
</reference>
<dbReference type="Proteomes" id="UP000032233">
    <property type="component" value="Unassembled WGS sequence"/>
</dbReference>
<dbReference type="InParanoid" id="A0A0D2JUU6"/>
<feature type="chain" id="PRO_5002262080" description="DUF6268 domain-containing protein" evidence="1">
    <location>
        <begin position="31"/>
        <end position="336"/>
    </location>
</feature>
<evidence type="ECO:0000259" key="2">
    <source>
        <dbReference type="Pfam" id="PF19783"/>
    </source>
</evidence>
<feature type="domain" description="DUF6268" evidence="2">
    <location>
        <begin position="55"/>
        <end position="304"/>
    </location>
</feature>
<evidence type="ECO:0000313" key="3">
    <source>
        <dbReference type="EMBL" id="KIX13310.1"/>
    </source>
</evidence>
<dbReference type="PATRIC" id="fig|1429043.3.peg.3228"/>
<organism evidence="3 4">
    <name type="scientific">Dethiosulfatarculus sandiegensis</name>
    <dbReference type="NCBI Taxonomy" id="1429043"/>
    <lineage>
        <taxon>Bacteria</taxon>
        <taxon>Pseudomonadati</taxon>
        <taxon>Thermodesulfobacteriota</taxon>
        <taxon>Desulfarculia</taxon>
        <taxon>Desulfarculales</taxon>
        <taxon>Desulfarculaceae</taxon>
        <taxon>Dethiosulfatarculus</taxon>
    </lineage>
</organism>
<dbReference type="RefSeq" id="WP_044349664.1">
    <property type="nucleotide sequence ID" value="NZ_AZAC01000017.1"/>
</dbReference>
<protein>
    <recommendedName>
        <fullName evidence="2">DUF6268 domain-containing protein</fullName>
    </recommendedName>
</protein>
<gene>
    <name evidence="3" type="ORF">X474_15250</name>
</gene>
<dbReference type="Pfam" id="PF19783">
    <property type="entry name" value="DUF6268"/>
    <property type="match status" value="1"/>
</dbReference>